<proteinExistence type="predicted"/>
<accession>A0A9P4XGE2</accession>
<dbReference type="EMBL" id="QLNT01000009">
    <property type="protein sequence ID" value="KAF3071919.1"/>
    <property type="molecule type" value="Genomic_DNA"/>
</dbReference>
<evidence type="ECO:0000313" key="2">
    <source>
        <dbReference type="Proteomes" id="UP000801864"/>
    </source>
</evidence>
<evidence type="ECO:0000313" key="1">
    <source>
        <dbReference type="EMBL" id="KAF3071919.1"/>
    </source>
</evidence>
<protein>
    <submittedName>
        <fullName evidence="1">Uncharacterized protein</fullName>
    </submittedName>
</protein>
<name>A0A9P4XGE2_9HYPO</name>
<organism evidence="1 2">
    <name type="scientific">Trichoderma lentiforme</name>
    <dbReference type="NCBI Taxonomy" id="1567552"/>
    <lineage>
        <taxon>Eukaryota</taxon>
        <taxon>Fungi</taxon>
        <taxon>Dikarya</taxon>
        <taxon>Ascomycota</taxon>
        <taxon>Pezizomycotina</taxon>
        <taxon>Sordariomycetes</taxon>
        <taxon>Hypocreomycetidae</taxon>
        <taxon>Hypocreales</taxon>
        <taxon>Hypocreaceae</taxon>
        <taxon>Trichoderma</taxon>
    </lineage>
</organism>
<sequence>MHRPNEALGDLQTARQKRPAWIAIYRAFSAREPHRSSSRDMSDLCDDATVHRMELYCDYWRGIGRNASNGRRHMAGGCSQLPHGALCIVPGRH</sequence>
<gene>
    <name evidence="1" type="ORF">CFAM422_006022</name>
</gene>
<reference evidence="1 2" key="1">
    <citation type="submission" date="2018-06" db="EMBL/GenBank/DDBJ databases">
        <title>Genome analysis of cellulolytic fungus Trichoderma lentiforme CFAM-422.</title>
        <authorList>
            <person name="Steindorff A.S."/>
            <person name="Formighieri E.F."/>
            <person name="Midorikawa G.E.O."/>
            <person name="Tamietti M.S."/>
            <person name="Ramos E.Z."/>
            <person name="Silva A.S."/>
            <person name="Bon E.P.S."/>
            <person name="Mendes T.D."/>
            <person name="Damaso M.C.T."/>
            <person name="Favaro L.C.L."/>
        </authorList>
    </citation>
    <scope>NUCLEOTIDE SEQUENCE [LARGE SCALE GENOMIC DNA]</scope>
    <source>
        <strain evidence="1 2">CFAM-422</strain>
    </source>
</reference>
<dbReference type="AlphaFoldDB" id="A0A9P4XGE2"/>
<dbReference type="Proteomes" id="UP000801864">
    <property type="component" value="Unassembled WGS sequence"/>
</dbReference>
<keyword evidence="2" id="KW-1185">Reference proteome</keyword>
<comment type="caution">
    <text evidence="1">The sequence shown here is derived from an EMBL/GenBank/DDBJ whole genome shotgun (WGS) entry which is preliminary data.</text>
</comment>